<name>A0A839TZE2_9HYPH</name>
<dbReference type="AlphaFoldDB" id="A0A839TZE2"/>
<dbReference type="Gene3D" id="3.90.25.10">
    <property type="entry name" value="UDP-galactose 4-epimerase, domain 1"/>
    <property type="match status" value="1"/>
</dbReference>
<dbReference type="InterPro" id="IPR036291">
    <property type="entry name" value="NAD(P)-bd_dom_sf"/>
</dbReference>
<evidence type="ECO:0000313" key="2">
    <source>
        <dbReference type="EMBL" id="MBB3143628.1"/>
    </source>
</evidence>
<reference evidence="2 3" key="1">
    <citation type="submission" date="2020-08" db="EMBL/GenBank/DDBJ databases">
        <title>Genomic Encyclopedia of Type Strains, Phase III (KMG-III): the genomes of soil and plant-associated and newly described type strains.</title>
        <authorList>
            <person name="Whitman W."/>
        </authorList>
    </citation>
    <scope>NUCLEOTIDE SEQUENCE [LARGE SCALE GENOMIC DNA]</scope>
    <source>
        <strain evidence="2 3">CECT 7015</strain>
    </source>
</reference>
<proteinExistence type="predicted"/>
<evidence type="ECO:0000313" key="3">
    <source>
        <dbReference type="Proteomes" id="UP000554520"/>
    </source>
</evidence>
<dbReference type="Gene3D" id="3.40.50.720">
    <property type="entry name" value="NAD(P)-binding Rossmann-like Domain"/>
    <property type="match status" value="1"/>
</dbReference>
<evidence type="ECO:0000259" key="1">
    <source>
        <dbReference type="Pfam" id="PF16363"/>
    </source>
</evidence>
<sequence>MTTSEHRILITGANGFVGTWLQTELKSRQSNHSIDFFPVGYKAATGKSIDIRDYDQLVDLVDGYQPTAIVHLAAVAAPAEARNAPRLAWDINATGTMNMAYAAMEAAPNARFVFISSSETYGTSFNDFEGEPIGENVVLKPMNAYGASKAAAEALVGQLAHEGLNTVRFRPFNHTGPGQTEEYVVAAFAKQLAEISVGLRPPVIKVGNLSAKRDFLDVRDVVRAYADVALFDFPSTRGQVFNLASGKAQQIQDILDKLIHISGQKIDVQVDPERLRPSAVASAVGDASAALNAIRWKPAISFETTLTNVYDYWKERVTAA</sequence>
<dbReference type="EMBL" id="JACHXN010000001">
    <property type="protein sequence ID" value="MBB3143628.1"/>
    <property type="molecule type" value="Genomic_DNA"/>
</dbReference>
<keyword evidence="3" id="KW-1185">Reference proteome</keyword>
<dbReference type="InterPro" id="IPR016040">
    <property type="entry name" value="NAD(P)-bd_dom"/>
</dbReference>
<gene>
    <name evidence="2" type="ORF">FHS21_000011</name>
</gene>
<dbReference type="Proteomes" id="UP000554520">
    <property type="component" value="Unassembled WGS sequence"/>
</dbReference>
<dbReference type="InterPro" id="IPR020904">
    <property type="entry name" value="Sc_DH/Rdtase_CS"/>
</dbReference>
<dbReference type="PANTHER" id="PTHR43000">
    <property type="entry name" value="DTDP-D-GLUCOSE 4,6-DEHYDRATASE-RELATED"/>
    <property type="match status" value="1"/>
</dbReference>
<dbReference type="EC" id="1.1.1.281" evidence="2"/>
<protein>
    <submittedName>
        <fullName evidence="2">GDP-4-dehydro-6-deoxy-D-mannose reductase</fullName>
        <ecNumber evidence="2">1.1.1.281</ecNumber>
    </submittedName>
</protein>
<comment type="caution">
    <text evidence="2">The sequence shown here is derived from an EMBL/GenBank/DDBJ whole genome shotgun (WGS) entry which is preliminary data.</text>
</comment>
<accession>A0A839TZE2</accession>
<dbReference type="Pfam" id="PF16363">
    <property type="entry name" value="GDP_Man_Dehyd"/>
    <property type="match status" value="1"/>
</dbReference>
<dbReference type="SUPFAM" id="SSF51735">
    <property type="entry name" value="NAD(P)-binding Rossmann-fold domains"/>
    <property type="match status" value="1"/>
</dbReference>
<organism evidence="2 3">
    <name type="scientific">Phyllobacterium trifolii</name>
    <dbReference type="NCBI Taxonomy" id="300193"/>
    <lineage>
        <taxon>Bacteria</taxon>
        <taxon>Pseudomonadati</taxon>
        <taxon>Pseudomonadota</taxon>
        <taxon>Alphaproteobacteria</taxon>
        <taxon>Hyphomicrobiales</taxon>
        <taxon>Phyllobacteriaceae</taxon>
        <taxon>Phyllobacterium</taxon>
    </lineage>
</organism>
<feature type="domain" description="NAD(P)-binding" evidence="1">
    <location>
        <begin position="9"/>
        <end position="307"/>
    </location>
</feature>
<dbReference type="RefSeq" id="WP_183660659.1">
    <property type="nucleotide sequence ID" value="NZ_JACHXN010000001.1"/>
</dbReference>
<dbReference type="PROSITE" id="PS00061">
    <property type="entry name" value="ADH_SHORT"/>
    <property type="match status" value="1"/>
</dbReference>
<dbReference type="GO" id="GO:0033705">
    <property type="term" value="F:GDP-4-dehydro-6-deoxy-D-mannose reductase activity"/>
    <property type="evidence" value="ECO:0007669"/>
    <property type="project" value="UniProtKB-EC"/>
</dbReference>
<keyword evidence="2" id="KW-0560">Oxidoreductase</keyword>